<sequence>MRLQQSTLVVSCVRSWWAAVTDDSSSIPTSIGTRSKYQQQHTIAQVGSVLNATSIFKHARFAVSVPLNRQYSLLVFAGVCTYRDTPDHQVRAAETPAAWEQHQGEQQQQQQQR</sequence>
<keyword evidence="3" id="KW-1185">Reference proteome</keyword>
<evidence type="ECO:0000256" key="1">
    <source>
        <dbReference type="SAM" id="MobiDB-lite"/>
    </source>
</evidence>
<name>A0A4U6XDP1_9PEZI</name>
<feature type="compositionally biased region" description="Low complexity" evidence="1">
    <location>
        <begin position="100"/>
        <end position="113"/>
    </location>
</feature>
<gene>
    <name evidence="2" type="ORF">CTA1_9758</name>
</gene>
<reference evidence="2 3" key="1">
    <citation type="journal article" date="2019" name="PLoS ONE">
        <title>Comparative genome analysis indicates high evolutionary potential of pathogenicity genes in Colletotrichum tanaceti.</title>
        <authorList>
            <person name="Lelwala R.V."/>
            <person name="Korhonen P.K."/>
            <person name="Young N.D."/>
            <person name="Scott J.B."/>
            <person name="Ades P.A."/>
            <person name="Gasser R.B."/>
            <person name="Taylor P.W.J."/>
        </authorList>
    </citation>
    <scope>NUCLEOTIDE SEQUENCE [LARGE SCALE GENOMIC DNA]</scope>
    <source>
        <strain evidence="2">BRIP57314</strain>
    </source>
</reference>
<feature type="region of interest" description="Disordered" evidence="1">
    <location>
        <begin position="91"/>
        <end position="113"/>
    </location>
</feature>
<protein>
    <submittedName>
        <fullName evidence="2">Uncharacterized protein</fullName>
    </submittedName>
</protein>
<evidence type="ECO:0000313" key="3">
    <source>
        <dbReference type="Proteomes" id="UP000310108"/>
    </source>
</evidence>
<dbReference type="AlphaFoldDB" id="A0A4U6XDP1"/>
<dbReference type="EMBL" id="PJEX01000179">
    <property type="protein sequence ID" value="TKW53574.1"/>
    <property type="molecule type" value="Genomic_DNA"/>
</dbReference>
<evidence type="ECO:0000313" key="2">
    <source>
        <dbReference type="EMBL" id="TKW53574.1"/>
    </source>
</evidence>
<proteinExistence type="predicted"/>
<organism evidence="2 3">
    <name type="scientific">Colletotrichum tanaceti</name>
    <dbReference type="NCBI Taxonomy" id="1306861"/>
    <lineage>
        <taxon>Eukaryota</taxon>
        <taxon>Fungi</taxon>
        <taxon>Dikarya</taxon>
        <taxon>Ascomycota</taxon>
        <taxon>Pezizomycotina</taxon>
        <taxon>Sordariomycetes</taxon>
        <taxon>Hypocreomycetidae</taxon>
        <taxon>Glomerellales</taxon>
        <taxon>Glomerellaceae</taxon>
        <taxon>Colletotrichum</taxon>
        <taxon>Colletotrichum destructivum species complex</taxon>
    </lineage>
</organism>
<comment type="caution">
    <text evidence="2">The sequence shown here is derived from an EMBL/GenBank/DDBJ whole genome shotgun (WGS) entry which is preliminary data.</text>
</comment>
<dbReference type="Proteomes" id="UP000310108">
    <property type="component" value="Unassembled WGS sequence"/>
</dbReference>
<accession>A0A4U6XDP1</accession>